<comment type="caution">
    <text evidence="2">The sequence shown here is derived from an EMBL/GenBank/DDBJ whole genome shotgun (WGS) entry which is preliminary data.</text>
</comment>
<evidence type="ECO:0000256" key="1">
    <source>
        <dbReference type="SAM" id="Phobius"/>
    </source>
</evidence>
<organism evidence="2 3">
    <name type="scientific">Notoacmeibacter ruber</name>
    <dbReference type="NCBI Taxonomy" id="2670375"/>
    <lineage>
        <taxon>Bacteria</taxon>
        <taxon>Pseudomonadati</taxon>
        <taxon>Pseudomonadota</taxon>
        <taxon>Alphaproteobacteria</taxon>
        <taxon>Hyphomicrobiales</taxon>
        <taxon>Notoacmeibacteraceae</taxon>
        <taxon>Notoacmeibacter</taxon>
    </lineage>
</organism>
<sequence length="265" mass="29236">MRCSTGTGSFRVRTTRGLVMGALPRYKFRLFAKSALTLFVAGSSTFEASSGPPLAVVRKEAKYGPDGTAPISVRSYSVLLGMCRQMRTVIPLLAPVLIWISLLLLPAGQARAQDITGSIETGASGLPLPRFASLKSSRINMRAGPGRDYRIEWNYRKAGLPMEIIQEYDNWRKVRDASGDEGWIHVSLLTGKRTGMAAPWQKNEMLPLRRQPTPDSSLIAQVEAGALGEVVSCDGEWCIVDYDGYEGYMRQAQIWGVYPSEKIED</sequence>
<reference evidence="2 3" key="1">
    <citation type="submission" date="2018-10" db="EMBL/GenBank/DDBJ databases">
        <title>Notoacmeibacter sp. M2BS9Y-3-1, whole genome shotgun sequence.</title>
        <authorList>
            <person name="Tuo L."/>
        </authorList>
    </citation>
    <scope>NUCLEOTIDE SEQUENCE [LARGE SCALE GENOMIC DNA]</scope>
    <source>
        <strain evidence="2 3">M2BS9Y-3-1</strain>
    </source>
</reference>
<keyword evidence="1" id="KW-1133">Transmembrane helix</keyword>
<dbReference type="EMBL" id="RCWN01000001">
    <property type="protein sequence ID" value="RLQ87011.1"/>
    <property type="molecule type" value="Genomic_DNA"/>
</dbReference>
<evidence type="ECO:0008006" key="4">
    <source>
        <dbReference type="Google" id="ProtNLM"/>
    </source>
</evidence>
<name>A0A3L7JBV0_9HYPH</name>
<keyword evidence="3" id="KW-1185">Reference proteome</keyword>
<gene>
    <name evidence="2" type="ORF">D8780_01095</name>
</gene>
<evidence type="ECO:0000313" key="3">
    <source>
        <dbReference type="Proteomes" id="UP000281094"/>
    </source>
</evidence>
<evidence type="ECO:0000313" key="2">
    <source>
        <dbReference type="EMBL" id="RLQ87011.1"/>
    </source>
</evidence>
<accession>A0A3L7JBV0</accession>
<dbReference type="AlphaFoldDB" id="A0A3L7JBV0"/>
<dbReference type="Gene3D" id="2.30.30.40">
    <property type="entry name" value="SH3 Domains"/>
    <property type="match status" value="2"/>
</dbReference>
<protein>
    <recommendedName>
        <fullName evidence="4">SH3b domain-containing protein</fullName>
    </recommendedName>
</protein>
<keyword evidence="1" id="KW-0472">Membrane</keyword>
<dbReference type="InterPro" id="IPR010466">
    <property type="entry name" value="DUF1058"/>
</dbReference>
<dbReference type="Pfam" id="PF06347">
    <property type="entry name" value="SH3_4"/>
    <property type="match status" value="2"/>
</dbReference>
<keyword evidence="1" id="KW-0812">Transmembrane</keyword>
<feature type="transmembrane region" description="Helical" evidence="1">
    <location>
        <begin position="89"/>
        <end position="108"/>
    </location>
</feature>
<proteinExistence type="predicted"/>
<dbReference type="Proteomes" id="UP000281094">
    <property type="component" value="Unassembled WGS sequence"/>
</dbReference>